<dbReference type="Gene3D" id="1.25.40.10">
    <property type="entry name" value="Tetratricopeptide repeat domain"/>
    <property type="match status" value="1"/>
</dbReference>
<evidence type="ECO:0000256" key="2">
    <source>
        <dbReference type="SAM" id="MobiDB-lite"/>
    </source>
</evidence>
<organism evidence="3 4">
    <name type="scientific">Microbotryum intermedium</name>
    <dbReference type="NCBI Taxonomy" id="269621"/>
    <lineage>
        <taxon>Eukaryota</taxon>
        <taxon>Fungi</taxon>
        <taxon>Dikarya</taxon>
        <taxon>Basidiomycota</taxon>
        <taxon>Pucciniomycotina</taxon>
        <taxon>Microbotryomycetes</taxon>
        <taxon>Microbotryales</taxon>
        <taxon>Microbotryaceae</taxon>
        <taxon>Microbotryum</taxon>
    </lineage>
</organism>
<reference evidence="4" key="1">
    <citation type="submission" date="2016-09" db="EMBL/GenBank/DDBJ databases">
        <authorList>
            <person name="Jeantristanb JTB J.-T."/>
            <person name="Ricardo R."/>
        </authorList>
    </citation>
    <scope>NUCLEOTIDE SEQUENCE [LARGE SCALE GENOMIC DNA]</scope>
</reference>
<gene>
    <name evidence="3" type="ORF">BQ2448_6069</name>
</gene>
<dbReference type="PANTHER" id="PTHR12875">
    <property type="entry name" value="GOLGI TO ER TRAFFIC PROTEIN 4 HOMOLOG"/>
    <property type="match status" value="1"/>
</dbReference>
<dbReference type="AlphaFoldDB" id="A0A238FLI6"/>
<keyword evidence="4" id="KW-1185">Reference proteome</keyword>
<evidence type="ECO:0000313" key="3">
    <source>
        <dbReference type="EMBL" id="SCV73639.1"/>
    </source>
</evidence>
<dbReference type="Proteomes" id="UP000198372">
    <property type="component" value="Unassembled WGS sequence"/>
</dbReference>
<dbReference type="OrthoDB" id="10252405at2759"/>
<proteinExistence type="inferred from homology"/>
<dbReference type="InterPro" id="IPR011990">
    <property type="entry name" value="TPR-like_helical_dom_sf"/>
</dbReference>
<comment type="similarity">
    <text evidence="1">Belongs to the GET4 family.</text>
</comment>
<evidence type="ECO:0000313" key="4">
    <source>
        <dbReference type="Proteomes" id="UP000198372"/>
    </source>
</evidence>
<feature type="compositionally biased region" description="Low complexity" evidence="2">
    <location>
        <begin position="38"/>
        <end position="49"/>
    </location>
</feature>
<feature type="compositionally biased region" description="Polar residues" evidence="2">
    <location>
        <begin position="50"/>
        <end position="61"/>
    </location>
</feature>
<accession>A0A238FLI6</accession>
<dbReference type="STRING" id="269621.A0A238FLI6"/>
<dbReference type="GO" id="GO:0005829">
    <property type="term" value="C:cytosol"/>
    <property type="evidence" value="ECO:0007669"/>
    <property type="project" value="TreeGrafter"/>
</dbReference>
<dbReference type="Pfam" id="PF04190">
    <property type="entry name" value="GET4"/>
    <property type="match status" value="1"/>
</dbReference>
<name>A0A238FLI6_9BASI</name>
<dbReference type="EMBL" id="FMSP01000019">
    <property type="protein sequence ID" value="SCV73639.1"/>
    <property type="molecule type" value="Genomic_DNA"/>
</dbReference>
<protein>
    <submittedName>
        <fullName evidence="3">BQ2448_6069 protein</fullName>
    </submittedName>
</protein>
<evidence type="ECO:0000256" key="1">
    <source>
        <dbReference type="ARBA" id="ARBA00005351"/>
    </source>
</evidence>
<sequence>MSSSTPSPSLQQFFDLLDSGDYYGAHQKARTTATRLLAPPRRTVAPTPASNKKNTNPTSTEALPFDSKAQQASELLWQASRKLMEQGQIGSGVDLAIYLLDIYKSRNVACGPEERAKMLQLIALTGPAGAWRKTLTDNIFRSVHCCNTTHNTLLNRRTHLVPYSWSSKTGVAEAGDPEIHLYLGQLLYKEQNYHNASLHLLVVPTQDSARTLADVMFVWSQLDPSDINGLGRYAARATLSYLESQAILAARTFLSHFLSSALKTYPKLLVKSMPYPSPTSPLGKNLPASESGDELLLTKLQSLNFLQLAVRTIQVGAGETVDKYGGANGGIKKEVRGGGKSNWVKMCARYEKEVQWFNKSPEIKESLQELGIMYFGIKPPQPASNPFAAMMSGLLGGGGGAPALGR</sequence>
<dbReference type="PANTHER" id="PTHR12875:SF0">
    <property type="entry name" value="GOLGI TO ER TRAFFIC PROTEIN 4 HOMOLOG"/>
    <property type="match status" value="1"/>
</dbReference>
<feature type="region of interest" description="Disordered" evidence="2">
    <location>
        <begin position="31"/>
        <end position="65"/>
    </location>
</feature>
<dbReference type="InterPro" id="IPR007317">
    <property type="entry name" value="GET4"/>
</dbReference>
<dbReference type="GO" id="GO:0045048">
    <property type="term" value="P:protein insertion into ER membrane"/>
    <property type="evidence" value="ECO:0007669"/>
    <property type="project" value="InterPro"/>
</dbReference>